<organism evidence="1 2">
    <name type="scientific">Thomasclavelia spiroformis</name>
    <dbReference type="NCBI Taxonomy" id="29348"/>
    <lineage>
        <taxon>Bacteria</taxon>
        <taxon>Bacillati</taxon>
        <taxon>Bacillota</taxon>
        <taxon>Erysipelotrichia</taxon>
        <taxon>Erysipelotrichales</taxon>
        <taxon>Coprobacillaceae</taxon>
        <taxon>Thomasclavelia</taxon>
    </lineage>
</organism>
<reference evidence="1" key="2">
    <citation type="submission" date="2021-09" db="EMBL/GenBank/DDBJ databases">
        <authorList>
            <person name="Gilroy R."/>
        </authorList>
    </citation>
    <scope>NUCLEOTIDE SEQUENCE</scope>
    <source>
        <strain evidence="1">CHK193-16274</strain>
    </source>
</reference>
<dbReference type="EMBL" id="DYWV01000332">
    <property type="protein sequence ID" value="HJF41155.1"/>
    <property type="molecule type" value="Genomic_DNA"/>
</dbReference>
<sequence>MINIKKTIIILLCVVFIFPHTSININALENNEIEYLDNGYYIITTINEETVLKSTKTKTGTKTKKFYNSNNQVIWSVSVHGTFTYTGNSSKCTAATVSTTCPGSTWRIISSNASKSGNKAIANAVAGQYIGGQLSYKVSASVTLTCSVSGKLS</sequence>
<reference evidence="1" key="1">
    <citation type="journal article" date="2021" name="PeerJ">
        <title>Extensive microbial diversity within the chicken gut microbiome revealed by metagenomics and culture.</title>
        <authorList>
            <person name="Gilroy R."/>
            <person name="Ravi A."/>
            <person name="Getino M."/>
            <person name="Pursley I."/>
            <person name="Horton D.L."/>
            <person name="Alikhan N.F."/>
            <person name="Baker D."/>
            <person name="Gharbi K."/>
            <person name="Hall N."/>
            <person name="Watson M."/>
            <person name="Adriaenssens E.M."/>
            <person name="Foster-Nyarko E."/>
            <person name="Jarju S."/>
            <person name="Secka A."/>
            <person name="Antonio M."/>
            <person name="Oren A."/>
            <person name="Chaudhuri R.R."/>
            <person name="La Ragione R."/>
            <person name="Hildebrand F."/>
            <person name="Pallen M.J."/>
        </authorList>
    </citation>
    <scope>NUCLEOTIDE SEQUENCE</scope>
    <source>
        <strain evidence="1">CHK193-16274</strain>
    </source>
</reference>
<comment type="caution">
    <text evidence="1">The sequence shown here is derived from an EMBL/GenBank/DDBJ whole genome shotgun (WGS) entry which is preliminary data.</text>
</comment>
<evidence type="ECO:0000313" key="1">
    <source>
        <dbReference type="EMBL" id="HJF41155.1"/>
    </source>
</evidence>
<evidence type="ECO:0000313" key="2">
    <source>
        <dbReference type="Proteomes" id="UP000749320"/>
    </source>
</evidence>
<name>A0A921KK06_9FIRM</name>
<protein>
    <submittedName>
        <fullName evidence="1">Uncharacterized protein</fullName>
    </submittedName>
</protein>
<dbReference type="AlphaFoldDB" id="A0A921KK06"/>
<accession>A0A921KK06</accession>
<proteinExistence type="predicted"/>
<dbReference type="RefSeq" id="WP_191376173.1">
    <property type="nucleotide sequence ID" value="NZ_CAJFOD010000075.1"/>
</dbReference>
<gene>
    <name evidence="1" type="ORF">K8V91_09545</name>
</gene>
<dbReference type="Proteomes" id="UP000749320">
    <property type="component" value="Unassembled WGS sequence"/>
</dbReference>